<dbReference type="EMBL" id="JAGTUF010000005">
    <property type="protein sequence ID" value="MBR9971572.1"/>
    <property type="molecule type" value="Genomic_DNA"/>
</dbReference>
<dbReference type="SUPFAM" id="SSF53850">
    <property type="entry name" value="Periplasmic binding protein-like II"/>
    <property type="match status" value="1"/>
</dbReference>
<dbReference type="PANTHER" id="PTHR35936">
    <property type="entry name" value="MEMBRANE-BOUND LYTIC MUREIN TRANSGLYCOSYLASE F"/>
    <property type="match status" value="1"/>
</dbReference>
<comment type="caution">
    <text evidence="4">The sequence shown here is derived from an EMBL/GenBank/DDBJ whole genome shotgun (WGS) entry which is preliminary data.</text>
</comment>
<evidence type="ECO:0000256" key="1">
    <source>
        <dbReference type="ARBA" id="ARBA00022729"/>
    </source>
</evidence>
<feature type="signal peptide" evidence="2">
    <location>
        <begin position="1"/>
        <end position="20"/>
    </location>
</feature>
<sequence>MRQIAMAVLIGLAVIFPAAAQEVVVALTDSTPNFSMRQPDGSTTGINVELAALLCSRIGLHCRYQPMPLAALVAQIRDGHAQIGFGNLIKTPERAQTMLFSQPYWRSTSVFIGRRDLAGTSMTKLVQGRKVAVQEGSRQAKWLHDNFGADFTPVTKPTISEVIAALKNNHADLALAPMMTVQPFLITPSGAEFGFVSDPIDAGWPVHIVIAKNRPDLQAKIDEALEEVTRDGSLGRIVRAYVPFDIF</sequence>
<evidence type="ECO:0000259" key="3">
    <source>
        <dbReference type="SMART" id="SM00062"/>
    </source>
</evidence>
<dbReference type="InterPro" id="IPR001638">
    <property type="entry name" value="Solute-binding_3/MltF_N"/>
</dbReference>
<dbReference type="Proteomes" id="UP000680714">
    <property type="component" value="Unassembled WGS sequence"/>
</dbReference>
<keyword evidence="5" id="KW-1185">Reference proteome</keyword>
<dbReference type="SMART" id="SM00062">
    <property type="entry name" value="PBPb"/>
    <property type="match status" value="1"/>
</dbReference>
<dbReference type="CDD" id="cd13530">
    <property type="entry name" value="PBP2_peptides_like"/>
    <property type="match status" value="1"/>
</dbReference>
<dbReference type="Pfam" id="PF00497">
    <property type="entry name" value="SBP_bac_3"/>
    <property type="match status" value="1"/>
</dbReference>
<evidence type="ECO:0000313" key="4">
    <source>
        <dbReference type="EMBL" id="MBR9971572.1"/>
    </source>
</evidence>
<evidence type="ECO:0000313" key="5">
    <source>
        <dbReference type="Proteomes" id="UP000680714"/>
    </source>
</evidence>
<keyword evidence="1 2" id="KW-0732">Signal</keyword>
<organism evidence="4 5">
    <name type="scientific">Magnetospirillum sulfuroxidans</name>
    <dbReference type="NCBI Taxonomy" id="611300"/>
    <lineage>
        <taxon>Bacteria</taxon>
        <taxon>Pseudomonadati</taxon>
        <taxon>Pseudomonadota</taxon>
        <taxon>Alphaproteobacteria</taxon>
        <taxon>Rhodospirillales</taxon>
        <taxon>Rhodospirillaceae</taxon>
        <taxon>Magnetospirillum</taxon>
    </lineage>
</organism>
<reference evidence="4 5" key="1">
    <citation type="submission" date="2021-04" db="EMBL/GenBank/DDBJ databases">
        <title>Magnetospirillum sulfuroxidans sp. nov., a facultative chemolithoautotrophic sulfur-oxidizing alphaproteobacterium isolated from freshwater sediment and proposals for Paramagetospirillum gen. nov., and Magnetospirillaceae fam. nov.</title>
        <authorList>
            <person name="Koziaeva V."/>
            <person name="Geelhoed J.S."/>
            <person name="Sorokin D.Y."/>
            <person name="Grouzdev D.S."/>
        </authorList>
    </citation>
    <scope>NUCLEOTIDE SEQUENCE [LARGE SCALE GENOMIC DNA]</scope>
    <source>
        <strain evidence="4 5">J10</strain>
    </source>
</reference>
<dbReference type="Gene3D" id="3.40.190.10">
    <property type="entry name" value="Periplasmic binding protein-like II"/>
    <property type="match status" value="2"/>
</dbReference>
<name>A0ABS5IAW6_9PROT</name>
<dbReference type="PANTHER" id="PTHR35936:SF19">
    <property type="entry name" value="AMINO-ACID-BINDING PROTEIN YXEM-RELATED"/>
    <property type="match status" value="1"/>
</dbReference>
<proteinExistence type="predicted"/>
<gene>
    <name evidence="4" type="ORF">KEC16_07590</name>
</gene>
<evidence type="ECO:0000256" key="2">
    <source>
        <dbReference type="SAM" id="SignalP"/>
    </source>
</evidence>
<feature type="chain" id="PRO_5046427256" evidence="2">
    <location>
        <begin position="21"/>
        <end position="247"/>
    </location>
</feature>
<dbReference type="RefSeq" id="WP_211547476.1">
    <property type="nucleotide sequence ID" value="NZ_JAGTUF010000005.1"/>
</dbReference>
<feature type="domain" description="Solute-binding protein family 3/N-terminal" evidence="3">
    <location>
        <begin position="22"/>
        <end position="245"/>
    </location>
</feature>
<accession>A0ABS5IAW6</accession>
<protein>
    <submittedName>
        <fullName evidence="4">Amino acid ABC transporter substrate-binding protein</fullName>
    </submittedName>
</protein>